<evidence type="ECO:0000313" key="1">
    <source>
        <dbReference type="EMBL" id="JAD44193.1"/>
    </source>
</evidence>
<organism evidence="1">
    <name type="scientific">Arundo donax</name>
    <name type="common">Giant reed</name>
    <name type="synonym">Donax arundinaceus</name>
    <dbReference type="NCBI Taxonomy" id="35708"/>
    <lineage>
        <taxon>Eukaryota</taxon>
        <taxon>Viridiplantae</taxon>
        <taxon>Streptophyta</taxon>
        <taxon>Embryophyta</taxon>
        <taxon>Tracheophyta</taxon>
        <taxon>Spermatophyta</taxon>
        <taxon>Magnoliopsida</taxon>
        <taxon>Liliopsida</taxon>
        <taxon>Poales</taxon>
        <taxon>Poaceae</taxon>
        <taxon>PACMAD clade</taxon>
        <taxon>Arundinoideae</taxon>
        <taxon>Arundineae</taxon>
        <taxon>Arundo</taxon>
    </lineage>
</organism>
<reference evidence="1" key="2">
    <citation type="journal article" date="2015" name="Data Brief">
        <title>Shoot transcriptome of the giant reed, Arundo donax.</title>
        <authorList>
            <person name="Barrero R.A."/>
            <person name="Guerrero F.D."/>
            <person name="Moolhuijzen P."/>
            <person name="Goolsby J.A."/>
            <person name="Tidwell J."/>
            <person name="Bellgard S.E."/>
            <person name="Bellgard M.I."/>
        </authorList>
    </citation>
    <scope>NUCLEOTIDE SEQUENCE</scope>
    <source>
        <tissue evidence="1">Shoot tissue taken approximately 20 cm above the soil surface</tissue>
    </source>
</reference>
<proteinExistence type="predicted"/>
<accession>A0A0A9Q8E9</accession>
<dbReference type="AlphaFoldDB" id="A0A0A9Q8E9"/>
<dbReference type="PROSITE" id="PS51257">
    <property type="entry name" value="PROKAR_LIPOPROTEIN"/>
    <property type="match status" value="1"/>
</dbReference>
<name>A0A0A9Q8E9_ARUDO</name>
<protein>
    <submittedName>
        <fullName evidence="1">Uncharacterized protein</fullName>
    </submittedName>
</protein>
<sequence>MMPTRPRGKALGSAQRGFCLPLAGCVLTASCTGNAAVSPQQSMERSRSRPPARVADAEADSPDAVRRGRWLQGRRGLYVYCSTAIKTVYFKNKIFYARRHC</sequence>
<reference evidence="1" key="1">
    <citation type="submission" date="2014-09" db="EMBL/GenBank/DDBJ databases">
        <authorList>
            <person name="Magalhaes I.L.F."/>
            <person name="Oliveira U."/>
            <person name="Santos F.R."/>
            <person name="Vidigal T.H.D.A."/>
            <person name="Brescovit A.D."/>
            <person name="Santos A.J."/>
        </authorList>
    </citation>
    <scope>NUCLEOTIDE SEQUENCE</scope>
    <source>
        <tissue evidence="1">Shoot tissue taken approximately 20 cm above the soil surface</tissue>
    </source>
</reference>
<dbReference type="EMBL" id="GBRH01253702">
    <property type="protein sequence ID" value="JAD44193.1"/>
    <property type="molecule type" value="Transcribed_RNA"/>
</dbReference>